<dbReference type="InterPro" id="IPR024079">
    <property type="entry name" value="MetalloPept_cat_dom_sf"/>
</dbReference>
<dbReference type="AlphaFoldDB" id="A0A9D9GWW2"/>
<reference evidence="2" key="1">
    <citation type="submission" date="2020-10" db="EMBL/GenBank/DDBJ databases">
        <authorList>
            <person name="Gilroy R."/>
        </authorList>
    </citation>
    <scope>NUCLEOTIDE SEQUENCE</scope>
    <source>
        <strain evidence="2">10192</strain>
    </source>
</reference>
<dbReference type="GO" id="GO:0008237">
    <property type="term" value="F:metallopeptidase activity"/>
    <property type="evidence" value="ECO:0007669"/>
    <property type="project" value="InterPro"/>
</dbReference>
<dbReference type="Gene3D" id="3.40.390.10">
    <property type="entry name" value="Collagenase (Catalytic Domain)"/>
    <property type="match status" value="1"/>
</dbReference>
<reference evidence="2" key="2">
    <citation type="journal article" date="2021" name="PeerJ">
        <title>Extensive microbial diversity within the chicken gut microbiome revealed by metagenomics and culture.</title>
        <authorList>
            <person name="Gilroy R."/>
            <person name="Ravi A."/>
            <person name="Getino M."/>
            <person name="Pursley I."/>
            <person name="Horton D.L."/>
            <person name="Alikhan N.F."/>
            <person name="Baker D."/>
            <person name="Gharbi K."/>
            <person name="Hall N."/>
            <person name="Watson M."/>
            <person name="Adriaenssens E.M."/>
            <person name="Foster-Nyarko E."/>
            <person name="Jarju S."/>
            <person name="Secka A."/>
            <person name="Antonio M."/>
            <person name="Oren A."/>
            <person name="Chaudhuri R.R."/>
            <person name="La Ragione R."/>
            <person name="Hildebrand F."/>
            <person name="Pallen M.J."/>
        </authorList>
    </citation>
    <scope>NUCLEOTIDE SEQUENCE</scope>
    <source>
        <strain evidence="2">10192</strain>
    </source>
</reference>
<organism evidence="2 3">
    <name type="scientific">Candidatus Scatousia excrementipullorum</name>
    <dbReference type="NCBI Taxonomy" id="2840936"/>
    <lineage>
        <taxon>Bacteria</taxon>
        <taxon>Candidatus Scatousia</taxon>
    </lineage>
</organism>
<protein>
    <submittedName>
        <fullName evidence="2">Uncharacterized protein</fullName>
    </submittedName>
</protein>
<feature type="region of interest" description="Disordered" evidence="1">
    <location>
        <begin position="65"/>
        <end position="128"/>
    </location>
</feature>
<dbReference type="Proteomes" id="UP000823632">
    <property type="component" value="Unassembled WGS sequence"/>
</dbReference>
<comment type="caution">
    <text evidence="2">The sequence shown here is derived from an EMBL/GenBank/DDBJ whole genome shotgun (WGS) entry which is preliminary data.</text>
</comment>
<accession>A0A9D9GWW2</accession>
<evidence type="ECO:0000313" key="3">
    <source>
        <dbReference type="Proteomes" id="UP000823632"/>
    </source>
</evidence>
<dbReference type="SUPFAM" id="SSF55486">
    <property type="entry name" value="Metalloproteases ('zincins'), catalytic domain"/>
    <property type="match status" value="1"/>
</dbReference>
<feature type="compositionally biased region" description="Basic and acidic residues" evidence="1">
    <location>
        <begin position="10"/>
        <end position="21"/>
    </location>
</feature>
<gene>
    <name evidence="2" type="ORF">IAC76_01650</name>
</gene>
<evidence type="ECO:0000313" key="2">
    <source>
        <dbReference type="EMBL" id="MBO8430070.1"/>
    </source>
</evidence>
<feature type="compositionally biased region" description="Basic and acidic residues" evidence="1">
    <location>
        <begin position="113"/>
        <end position="128"/>
    </location>
</feature>
<sequence length="531" mass="60006">MSLNGINFDDDYKNLKSKQDNKTAGQSPQDGRKISISFRNNEVNLNASQVQNNAQSSGDISALLSKRGSADSTSNISVQKQSASTKKDTYVSNGENQADSSTEVHSSSYQKTADTKKTSSKTKDEEIQQKISPEDYTVEGLKKQYPPDRYNVIDNHGQITVTDKATGKKILKVFSEKGFTYIDEFDEKGKSKLFSKYDKNGNLYSYRVNNGEEVFPLVETLYADICAKNSFGLPTTGKDILKHIKQITPENVVEILEAYKKKGETLEEAINSEWGLDKKVKEQILAHIKKCLEEHYGFDKNYKNDNSRVTNEYYQGANYSVVQKGDVIEITNKDTGKKSRIDFNKLLKGADIKQAVELKSIIQKLPGEVLEDMAVECTNISSEGGFLTNWLLKTFSTGWMGVSGHYSPFDDKISLNNYDSATIVHELGHAIDNRNILKYSTQSEEFKKVFEEEMKAYEAAGNQRYDGTYRAVPNYCTANEQEMFAECYTMLMFGKPGSSSSELILQYFPKTLEMCKQILQETRNRPPEERH</sequence>
<evidence type="ECO:0000256" key="1">
    <source>
        <dbReference type="SAM" id="MobiDB-lite"/>
    </source>
</evidence>
<feature type="compositionally biased region" description="Polar residues" evidence="1">
    <location>
        <begin position="70"/>
        <end position="110"/>
    </location>
</feature>
<name>A0A9D9GWW2_9BACT</name>
<feature type="region of interest" description="Disordered" evidence="1">
    <location>
        <begin position="1"/>
        <end position="38"/>
    </location>
</feature>
<proteinExistence type="predicted"/>
<dbReference type="EMBL" id="JADIND010000035">
    <property type="protein sequence ID" value="MBO8430070.1"/>
    <property type="molecule type" value="Genomic_DNA"/>
</dbReference>